<feature type="compositionally biased region" description="Polar residues" evidence="5">
    <location>
        <begin position="718"/>
        <end position="733"/>
    </location>
</feature>
<evidence type="ECO:0000256" key="1">
    <source>
        <dbReference type="ARBA" id="ARBA00004370"/>
    </source>
</evidence>
<dbReference type="Proteomes" id="UP000752171">
    <property type="component" value="Unassembled WGS sequence"/>
</dbReference>
<evidence type="ECO:0000256" key="6">
    <source>
        <dbReference type="SAM" id="SignalP"/>
    </source>
</evidence>
<dbReference type="InterPro" id="IPR007110">
    <property type="entry name" value="Ig-like_dom"/>
</dbReference>
<sequence>MKSSSSASLFLLCALIINNFTDSSACDFTVAVGSPFTINLGLDQTDELLWKHNSQRVFKGLVITAPTKLNNVKLTTDGSLIIHSVKMKDNGDHEFEVFLSNGKSKAKKSITLCVHEKLIKPTVDITCIDGTPSISCEVEDKTGLTFNWYKNEEKMDENSASLRNIERDQDYECAVEQPIPSEKSNKFRLSTTKYSSACDFTVAVGSPVTIKLGLDQTDELQWKHNSIRVVKGEVSTLPTKLKNVKLTSDGSLVINSVKMEDNGDHEFEAFLSNGRSKTKKSITLCVHEKLLKPTVDITCIDGKPSISCEVEDKTGLTFNWYKNEEKIDENSASLRNIERDQDYECAVEQPIPSEKSNKFRLTATKYSSACDFTVAVGSPVTIKLGLDQTDELVWRHNSKRVFKGEVSRLPTKLKNAKVTSDGSLVISSVKKEDNGDHEFEAFLSSGRSKPESKKSVKLCVHEKPPKPTVDITCIDGIPSISCEVEDKTGRTFSWYKNEEKMDENSASLRNIERDQDYECAVEQPIPSEKSNKFRLSTTKYSSACGFTVAVGSTITIYLGVDETDELVWRHNSQRVFKGLVITAPTKLKNVKLTTDGSLIIHSVKMEDNGDHEFEVFLSNGKSKAKKSITLCVHEMLLKPTVDITCIDGIPSISCEVEDKTGLTFNWYKNEKKIDENSASLRNIERDQDYECAVEQPIPSEKSNKFRLSTTKYEEELMLNSSPHSPTPLQTQQT</sequence>
<evidence type="ECO:0000313" key="9">
    <source>
        <dbReference type="Proteomes" id="UP000752171"/>
    </source>
</evidence>
<feature type="domain" description="Ig-like" evidence="7">
    <location>
        <begin position="301"/>
        <end position="362"/>
    </location>
</feature>
<dbReference type="InterPro" id="IPR015631">
    <property type="entry name" value="CD2/SLAM_rcpt"/>
</dbReference>
<organism evidence="8 9">
    <name type="scientific">Astyanax mexicanus</name>
    <name type="common">Blind cave fish</name>
    <name type="synonym">Astyanax fasciatus mexicanus</name>
    <dbReference type="NCBI Taxonomy" id="7994"/>
    <lineage>
        <taxon>Eukaryota</taxon>
        <taxon>Metazoa</taxon>
        <taxon>Chordata</taxon>
        <taxon>Craniata</taxon>
        <taxon>Vertebrata</taxon>
        <taxon>Euteleostomi</taxon>
        <taxon>Actinopterygii</taxon>
        <taxon>Neopterygii</taxon>
        <taxon>Teleostei</taxon>
        <taxon>Ostariophysi</taxon>
        <taxon>Characiformes</taxon>
        <taxon>Characoidei</taxon>
        <taxon>Acestrorhamphidae</taxon>
        <taxon>Acestrorhamphinae</taxon>
        <taxon>Astyanax</taxon>
    </lineage>
</organism>
<feature type="chain" id="PRO_5035752957" evidence="6">
    <location>
        <begin position="26"/>
        <end position="733"/>
    </location>
</feature>
<keyword evidence="4" id="KW-0325">Glycoprotein</keyword>
<accession>A0A8T2KRY7</accession>
<name>A0A8T2KRY7_ASTMX</name>
<protein>
    <submittedName>
        <fullName evidence="8">Titin-like isoform X1</fullName>
    </submittedName>
</protein>
<keyword evidence="2 6" id="KW-0732">Signal</keyword>
<dbReference type="GO" id="GO:0016020">
    <property type="term" value="C:membrane"/>
    <property type="evidence" value="ECO:0007669"/>
    <property type="project" value="UniProtKB-SubCell"/>
</dbReference>
<comment type="subcellular location">
    <subcellularLocation>
        <location evidence="1">Membrane</location>
    </subcellularLocation>
</comment>
<feature type="domain" description="Ig-like" evidence="7">
    <location>
        <begin position="649"/>
        <end position="708"/>
    </location>
</feature>
<evidence type="ECO:0000259" key="7">
    <source>
        <dbReference type="PROSITE" id="PS50835"/>
    </source>
</evidence>
<feature type="domain" description="Ig-like" evidence="7">
    <location>
        <begin position="133"/>
        <end position="190"/>
    </location>
</feature>
<evidence type="ECO:0000256" key="2">
    <source>
        <dbReference type="ARBA" id="ARBA00022729"/>
    </source>
</evidence>
<proteinExistence type="predicted"/>
<evidence type="ECO:0000256" key="4">
    <source>
        <dbReference type="ARBA" id="ARBA00023180"/>
    </source>
</evidence>
<feature type="region of interest" description="Disordered" evidence="5">
    <location>
        <begin position="714"/>
        <end position="733"/>
    </location>
</feature>
<dbReference type="AlphaFoldDB" id="A0A8T2KRY7"/>
<reference evidence="8 9" key="1">
    <citation type="submission" date="2021-07" db="EMBL/GenBank/DDBJ databases">
        <authorList>
            <person name="Imarazene B."/>
            <person name="Zahm M."/>
            <person name="Klopp C."/>
            <person name="Cabau C."/>
            <person name="Beille S."/>
            <person name="Jouanno E."/>
            <person name="Castinel A."/>
            <person name="Lluch J."/>
            <person name="Gil L."/>
            <person name="Kuchtly C."/>
            <person name="Lopez Roques C."/>
            <person name="Donnadieu C."/>
            <person name="Parrinello H."/>
            <person name="Journot L."/>
            <person name="Du K."/>
            <person name="Schartl M."/>
            <person name="Retaux S."/>
            <person name="Guiguen Y."/>
        </authorList>
    </citation>
    <scope>NUCLEOTIDE SEQUENCE [LARGE SCALE GENOMIC DNA]</scope>
    <source>
        <strain evidence="8">Pach_M1</strain>
        <tissue evidence="8">Testis</tissue>
    </source>
</reference>
<keyword evidence="3" id="KW-0472">Membrane</keyword>
<feature type="signal peptide" evidence="6">
    <location>
        <begin position="1"/>
        <end position="25"/>
    </location>
</feature>
<feature type="domain" description="Ig-like" evidence="7">
    <location>
        <begin position="465"/>
        <end position="536"/>
    </location>
</feature>
<dbReference type="SUPFAM" id="SSF48726">
    <property type="entry name" value="Immunoglobulin"/>
    <property type="match status" value="4"/>
</dbReference>
<dbReference type="InterPro" id="IPR036179">
    <property type="entry name" value="Ig-like_dom_sf"/>
</dbReference>
<dbReference type="PANTHER" id="PTHR12080:SF48">
    <property type="entry name" value="IMMUNOGLOBULIN SUBTYPE DOMAIN-CONTAINING PROTEIN"/>
    <property type="match status" value="1"/>
</dbReference>
<evidence type="ECO:0000256" key="5">
    <source>
        <dbReference type="SAM" id="MobiDB-lite"/>
    </source>
</evidence>
<dbReference type="InterPro" id="IPR013783">
    <property type="entry name" value="Ig-like_fold"/>
</dbReference>
<gene>
    <name evidence="8" type="ORF">AMEX_G23878</name>
</gene>
<evidence type="ECO:0000313" key="8">
    <source>
        <dbReference type="EMBL" id="KAG9262148.1"/>
    </source>
</evidence>
<dbReference type="Gene3D" id="2.60.40.10">
    <property type="entry name" value="Immunoglobulins"/>
    <property type="match status" value="8"/>
</dbReference>
<dbReference type="PANTHER" id="PTHR12080">
    <property type="entry name" value="SIGNALING LYMPHOCYTIC ACTIVATION MOLECULE"/>
    <property type="match status" value="1"/>
</dbReference>
<dbReference type="EMBL" id="JAICCE010000021">
    <property type="protein sequence ID" value="KAG9262148.1"/>
    <property type="molecule type" value="Genomic_DNA"/>
</dbReference>
<dbReference type="PROSITE" id="PS50835">
    <property type="entry name" value="IG_LIKE"/>
    <property type="match status" value="4"/>
</dbReference>
<comment type="caution">
    <text evidence="8">The sequence shown here is derived from an EMBL/GenBank/DDBJ whole genome shotgun (WGS) entry which is preliminary data.</text>
</comment>
<evidence type="ECO:0000256" key="3">
    <source>
        <dbReference type="ARBA" id="ARBA00023136"/>
    </source>
</evidence>